<evidence type="ECO:0000259" key="5">
    <source>
        <dbReference type="Pfam" id="PF17100"/>
    </source>
</evidence>
<keyword evidence="8" id="KW-1185">Reference proteome</keyword>
<proteinExistence type="predicted"/>
<keyword evidence="2 3" id="KW-0040">ANK repeat</keyword>
<reference evidence="8" key="1">
    <citation type="journal article" date="2008" name="PLoS Genet.">
        <title>Genomic islands in the pathogenic filamentous fungus Aspergillus fumigatus.</title>
        <authorList>
            <person name="Fedorova N.D."/>
            <person name="Khaldi N."/>
            <person name="Joardar V.S."/>
            <person name="Maiti R."/>
            <person name="Amedeo P."/>
            <person name="Anderson M.J."/>
            <person name="Crabtree J."/>
            <person name="Silva J.C."/>
            <person name="Badger J.H."/>
            <person name="Albarraq A."/>
            <person name="Angiuoli S."/>
            <person name="Bussey H."/>
            <person name="Bowyer P."/>
            <person name="Cotty P.J."/>
            <person name="Dyer P.S."/>
            <person name="Egan A."/>
            <person name="Galens K."/>
            <person name="Fraser-Liggett C.M."/>
            <person name="Haas B.J."/>
            <person name="Inman J.M."/>
            <person name="Kent R."/>
            <person name="Lemieux S."/>
            <person name="Malavazi I."/>
            <person name="Orvis J."/>
            <person name="Roemer T."/>
            <person name="Ronning C.M."/>
            <person name="Sundaram J.P."/>
            <person name="Sutton G."/>
            <person name="Turner G."/>
            <person name="Venter J.C."/>
            <person name="White O.R."/>
            <person name="Whitty B.R."/>
            <person name="Youngman P."/>
            <person name="Wolfe K.H."/>
            <person name="Goldman G.H."/>
            <person name="Wortman J.R."/>
            <person name="Jiang B."/>
            <person name="Denning D.W."/>
            <person name="Nierman W.C."/>
        </authorList>
    </citation>
    <scope>NUCLEOTIDE SEQUENCE [LARGE SCALE GENOMIC DNA]</scope>
    <source>
        <strain evidence="8">ATCC 1020 / DSM 3700 / CBS 544.65 / FGSC A1164 / JCM 1740 / NRRL 181 / WB 181</strain>
    </source>
</reference>
<feature type="repeat" description="ANK" evidence="3">
    <location>
        <begin position="876"/>
        <end position="908"/>
    </location>
</feature>
<evidence type="ECO:0000259" key="6">
    <source>
        <dbReference type="Pfam" id="PF24883"/>
    </source>
</evidence>
<dbReference type="OrthoDB" id="7464126at2759"/>
<dbReference type="Pfam" id="PF17100">
    <property type="entry name" value="NACHT_N"/>
    <property type="match status" value="1"/>
</dbReference>
<dbReference type="PROSITE" id="PS50297">
    <property type="entry name" value="ANK_REP_REGION"/>
    <property type="match status" value="3"/>
</dbReference>
<dbReference type="GeneID" id="4589713"/>
<protein>
    <submittedName>
        <fullName evidence="7">Ankyrin repeat protein</fullName>
    </submittedName>
</protein>
<keyword evidence="1" id="KW-0677">Repeat</keyword>
<evidence type="ECO:0000313" key="7">
    <source>
        <dbReference type="EMBL" id="EAW21026.1"/>
    </source>
</evidence>
<dbReference type="Proteomes" id="UP000006702">
    <property type="component" value="Unassembled WGS sequence"/>
</dbReference>
<evidence type="ECO:0000313" key="8">
    <source>
        <dbReference type="Proteomes" id="UP000006702"/>
    </source>
</evidence>
<dbReference type="InterPro" id="IPR002110">
    <property type="entry name" value="Ankyrin_rpt"/>
</dbReference>
<dbReference type="AlphaFoldDB" id="A1D5N2"/>
<dbReference type="eggNOG" id="KOG4177">
    <property type="taxonomic scope" value="Eukaryota"/>
</dbReference>
<feature type="repeat" description="ANK" evidence="3">
    <location>
        <begin position="1163"/>
        <end position="1195"/>
    </location>
</feature>
<evidence type="ECO:0000256" key="3">
    <source>
        <dbReference type="PROSITE-ProRule" id="PRU00023"/>
    </source>
</evidence>
<dbReference type="Pfam" id="PF12796">
    <property type="entry name" value="Ank_2"/>
    <property type="match status" value="2"/>
</dbReference>
<sequence>MPSSNAHRSLSKWLSDHLHSKEKEAEEVVREMEATEIGTAHRDKDSHHPLVLNPKIEKLTEDDAATDSSNDQAIIKNQVPMSEPSSEQVQVQVSFWDQAAAVLAVENADLYATLVEYKDHSHELRESFAQPEGEEEEEEVKGNGVTKPVRSIADIIAGVAQKQMEDMEHRQWALPAKVKGKETRIRPLLGKILAYASGIKEKADNLIDLDPTGYAKLAWLPFSLVLDLATLDIEQYYAAMDAFSDLSLLVYRYESVDNFYRSQETDTVFEQQLVKLYKMVLECQVALIAHFRRNGLLKFLRAAAVVDDWESTLGDIEEQDKQCQRLLVKYRDKGLVSMQQNAQKLVASVNKKEISRVLKWIGRDPSGQRKLILEDAKLDSDFENAGRWLIDGDLFQKWSSAELRGLQPFWIHAPVIEFLLERAFHKDDEQVAYFYCSKGNAAGSPVAEILRSLVRQLAYSPKDKKLYDEINVLWEARSSPDTDPLTLKECKQILIQLLGRPDSAATLLIDALDECTARVFMSSRDDVDVTRTLITCESVNIEPASVAGDFQVFVKKYVETECQRGHELGEQHNLAIRERLIRSVTDLGQGGFKWAQLQLEYLLDQDPFNPRDLENRISRLESGQGKPVLNDAYDQLYRRKTGEDQGAITHAGRDLQRILHWVLACKIEPKISLVIEALQRDNDPHGHGQGQCAGHVDVAYILRVASNFLVLDDEHILQFAHLSVTEYLQIARAAEYSNIHAHFTISNSCLLYINNCPDSQDIPAPSQYIEDLTFPQYVLKHWCFHCAEIGDEGRKRGELGQRLARLLQVAPVGATFMTFVTKLLAWDPQPDFSNETWMWVSEPPNPFFLACLWGYQEVVDSAIEQDPGIVHLRTRGEFTGLHLAASRCKDRVAERLMRAGADVNATARERYETPLYIAAKANSVRVIELLFQSNDLDVNGDAGGRCPLVEAAFRGSTGAVEALLKHSRIDVNRNIWVTPLGAAVFEEHFDVVALLIKDPRVDVNMDMGFGVVLPHSLIARRNADCVRLLVQIRPDLDINKVDKSFCTAIYSDLVYGNGEFAKIILENRDDVIVNLEDDSSRSSCDDDDYVPYYGSTILHAAVWNNHLEVVKLLLGKFKDSLNPNIQERRGNTALHYAVYMCCIEALEMLLDNSNINLDITNYAGLTALQEAVGLGNLKPTRLLLHHGADKHMAENGSTAEQMARDKGHIEVANLLQGWAG</sequence>
<accession>A1D5N2</accession>
<dbReference type="SMART" id="SM00248">
    <property type="entry name" value="ANK"/>
    <property type="match status" value="8"/>
</dbReference>
<dbReference type="Gene3D" id="1.25.40.20">
    <property type="entry name" value="Ankyrin repeat-containing domain"/>
    <property type="match status" value="1"/>
</dbReference>
<dbReference type="Pfam" id="PF24883">
    <property type="entry name" value="NPHP3_N"/>
    <property type="match status" value="1"/>
</dbReference>
<dbReference type="InterPro" id="IPR036770">
    <property type="entry name" value="Ankyrin_rpt-contain_sf"/>
</dbReference>
<dbReference type="PANTHER" id="PTHR24198">
    <property type="entry name" value="ANKYRIN REPEAT AND PROTEIN KINASE DOMAIN-CONTAINING PROTEIN"/>
    <property type="match status" value="1"/>
</dbReference>
<feature type="domain" description="NWD NACHT-NTPase N-terminal" evidence="5">
    <location>
        <begin position="94"/>
        <end position="324"/>
    </location>
</feature>
<gene>
    <name evidence="7" type="ORF">NFIA_061870</name>
</gene>
<feature type="repeat" description="ANK" evidence="3">
    <location>
        <begin position="1093"/>
        <end position="1114"/>
    </location>
</feature>
<dbReference type="InterPro" id="IPR031359">
    <property type="entry name" value="NACHT_N"/>
</dbReference>
<dbReference type="KEGG" id="nfi:NFIA_061870"/>
<organism evidence="7 8">
    <name type="scientific">Neosartorya fischeri (strain ATCC 1020 / DSM 3700 / CBS 544.65 / FGSC A1164 / JCM 1740 / NRRL 181 / WB 181)</name>
    <name type="common">Aspergillus fischerianus</name>
    <dbReference type="NCBI Taxonomy" id="331117"/>
    <lineage>
        <taxon>Eukaryota</taxon>
        <taxon>Fungi</taxon>
        <taxon>Dikarya</taxon>
        <taxon>Ascomycota</taxon>
        <taxon>Pezizomycotina</taxon>
        <taxon>Eurotiomycetes</taxon>
        <taxon>Eurotiomycetidae</taxon>
        <taxon>Eurotiales</taxon>
        <taxon>Aspergillaceae</taxon>
        <taxon>Aspergillus</taxon>
        <taxon>Aspergillus subgen. Fumigati</taxon>
    </lineage>
</organism>
<dbReference type="SUPFAM" id="SSF48403">
    <property type="entry name" value="Ankyrin repeat"/>
    <property type="match status" value="1"/>
</dbReference>
<evidence type="ECO:0000256" key="2">
    <source>
        <dbReference type="ARBA" id="ARBA00023043"/>
    </source>
</evidence>
<dbReference type="OMA" id="ANIWASA"/>
<name>A1D5N2_NEOFI</name>
<feature type="domain" description="Nephrocystin 3-like N-terminal" evidence="6">
    <location>
        <begin position="385"/>
        <end position="518"/>
    </location>
</feature>
<dbReference type="InterPro" id="IPR056884">
    <property type="entry name" value="NPHP3-like_N"/>
</dbReference>
<evidence type="ECO:0000256" key="1">
    <source>
        <dbReference type="ARBA" id="ARBA00022737"/>
    </source>
</evidence>
<dbReference type="HOGENOM" id="CLU_268729_0_0_1"/>
<feature type="region of interest" description="Disordered" evidence="4">
    <location>
        <begin position="125"/>
        <end position="144"/>
    </location>
</feature>
<feature type="compositionally biased region" description="Basic and acidic residues" evidence="4">
    <location>
        <begin position="14"/>
        <end position="48"/>
    </location>
</feature>
<dbReference type="VEuPathDB" id="FungiDB:NFIA_061870"/>
<dbReference type="EMBL" id="DS027690">
    <property type="protein sequence ID" value="EAW21026.1"/>
    <property type="molecule type" value="Genomic_DNA"/>
</dbReference>
<dbReference type="PROSITE" id="PS50088">
    <property type="entry name" value="ANK_REPEAT"/>
    <property type="match status" value="3"/>
</dbReference>
<evidence type="ECO:0000256" key="4">
    <source>
        <dbReference type="SAM" id="MobiDB-lite"/>
    </source>
</evidence>
<dbReference type="RefSeq" id="XP_001262923.1">
    <property type="nucleotide sequence ID" value="XM_001262922.1"/>
</dbReference>
<feature type="region of interest" description="Disordered" evidence="4">
    <location>
        <begin position="1"/>
        <end position="51"/>
    </location>
</feature>
<dbReference type="PANTHER" id="PTHR24198:SF165">
    <property type="entry name" value="ANKYRIN REPEAT-CONTAINING PROTEIN-RELATED"/>
    <property type="match status" value="1"/>
</dbReference>